<gene>
    <name evidence="1" type="ORF">NBRC110019_07950</name>
</gene>
<evidence type="ECO:0000313" key="2">
    <source>
        <dbReference type="Proteomes" id="UP001143545"/>
    </source>
</evidence>
<dbReference type="Proteomes" id="UP001143545">
    <property type="component" value="Unassembled WGS sequence"/>
</dbReference>
<dbReference type="RefSeq" id="WP_281752619.1">
    <property type="nucleotide sequence ID" value="NZ_BRVP01000004.1"/>
</dbReference>
<keyword evidence="2" id="KW-1185">Reference proteome</keyword>
<sequence>MEAYQNDKSNITEAYGNILIETGNMEKFAESVAMKMLNTCPDIILAIGMQYVDEVDDNEENYDHEEEVPSIIGTIVSVTDNQFIVVEIKETSGKRTKLYWLDYFEGDNIILNALTKKDKNIYIFEYVDIELFDPNIKEYRDYKVLSNVTEAE</sequence>
<evidence type="ECO:0000313" key="1">
    <source>
        <dbReference type="EMBL" id="GLB51756.1"/>
    </source>
</evidence>
<dbReference type="EMBL" id="BRVP01000004">
    <property type="protein sequence ID" value="GLB51756.1"/>
    <property type="molecule type" value="Genomic_DNA"/>
</dbReference>
<organism evidence="1 2">
    <name type="scientific">Neptunitalea chrysea</name>
    <dbReference type="NCBI Taxonomy" id="1647581"/>
    <lineage>
        <taxon>Bacteria</taxon>
        <taxon>Pseudomonadati</taxon>
        <taxon>Bacteroidota</taxon>
        <taxon>Flavobacteriia</taxon>
        <taxon>Flavobacteriales</taxon>
        <taxon>Flavobacteriaceae</taxon>
        <taxon>Neptunitalea</taxon>
    </lineage>
</organism>
<protein>
    <submittedName>
        <fullName evidence="1">Uncharacterized protein</fullName>
    </submittedName>
</protein>
<reference evidence="1" key="1">
    <citation type="submission" date="2022-07" db="EMBL/GenBank/DDBJ databases">
        <title>Taxonomy of Novel Oxalotrophic and Methylotrophic Bacteria.</title>
        <authorList>
            <person name="Sahin N."/>
            <person name="Tani A."/>
        </authorList>
    </citation>
    <scope>NUCLEOTIDE SEQUENCE</scope>
    <source>
        <strain evidence="1">AM327</strain>
    </source>
</reference>
<accession>A0A9W6EUI2</accession>
<proteinExistence type="predicted"/>
<name>A0A9W6EUI2_9FLAO</name>
<comment type="caution">
    <text evidence="1">The sequence shown here is derived from an EMBL/GenBank/DDBJ whole genome shotgun (WGS) entry which is preliminary data.</text>
</comment>
<dbReference type="AlphaFoldDB" id="A0A9W6EUI2"/>